<evidence type="ECO:0000313" key="3">
    <source>
        <dbReference type="Proteomes" id="UP000464214"/>
    </source>
</evidence>
<evidence type="ECO:0000256" key="1">
    <source>
        <dbReference type="SAM" id="Phobius"/>
    </source>
</evidence>
<organism evidence="2 3">
    <name type="scientific">Nibribacter ruber</name>
    <dbReference type="NCBI Taxonomy" id="2698458"/>
    <lineage>
        <taxon>Bacteria</taxon>
        <taxon>Pseudomonadati</taxon>
        <taxon>Bacteroidota</taxon>
        <taxon>Cytophagia</taxon>
        <taxon>Cytophagales</taxon>
        <taxon>Hymenobacteraceae</taxon>
        <taxon>Nibribacter</taxon>
    </lineage>
</organism>
<dbReference type="RefSeq" id="WP_160693357.1">
    <property type="nucleotide sequence ID" value="NZ_CP047897.1"/>
</dbReference>
<feature type="transmembrane region" description="Helical" evidence="1">
    <location>
        <begin position="84"/>
        <end position="105"/>
    </location>
</feature>
<dbReference type="AlphaFoldDB" id="A0A6P1P2S9"/>
<dbReference type="KEGG" id="nib:GU926_15150"/>
<feature type="transmembrane region" description="Helical" evidence="1">
    <location>
        <begin position="7"/>
        <end position="29"/>
    </location>
</feature>
<keyword evidence="3" id="KW-1185">Reference proteome</keyword>
<feature type="transmembrane region" description="Helical" evidence="1">
    <location>
        <begin position="49"/>
        <end position="72"/>
    </location>
</feature>
<keyword evidence="1" id="KW-1133">Transmembrane helix</keyword>
<proteinExistence type="predicted"/>
<evidence type="ECO:0000313" key="2">
    <source>
        <dbReference type="EMBL" id="QHL88691.1"/>
    </source>
</evidence>
<keyword evidence="1" id="KW-0472">Membrane</keyword>
<reference evidence="2 3" key="1">
    <citation type="submission" date="2020-01" db="EMBL/GenBank/DDBJ databases">
        <authorList>
            <person name="Kim M."/>
        </authorList>
    </citation>
    <scope>NUCLEOTIDE SEQUENCE [LARGE SCALE GENOMIC DNA]</scope>
    <source>
        <strain evidence="2 3">BT10</strain>
    </source>
</reference>
<accession>A0A6P1P2S9</accession>
<name>A0A6P1P2S9_9BACT</name>
<gene>
    <name evidence="2" type="ORF">GU926_15150</name>
</gene>
<dbReference type="Proteomes" id="UP000464214">
    <property type="component" value="Chromosome"/>
</dbReference>
<protein>
    <submittedName>
        <fullName evidence="2">Uncharacterized protein</fullName>
    </submittedName>
</protein>
<sequence>MKPLHLLNIFALSLGSLFLLFFSAVFYMGSKEGYDELVKNLPQAFFLRFVGFVFLSLIFAALLGAFNFMILVFQDARKTQAIDITVKAALLFMVCALAGTSIFFFH</sequence>
<keyword evidence="1" id="KW-0812">Transmembrane</keyword>
<dbReference type="EMBL" id="CP047897">
    <property type="protein sequence ID" value="QHL88691.1"/>
    <property type="molecule type" value="Genomic_DNA"/>
</dbReference>